<evidence type="ECO:0000259" key="2">
    <source>
        <dbReference type="Pfam" id="PF02617"/>
    </source>
</evidence>
<sequence length="100" mass="11523">MPQHKLHHDTQTLIDEPSMAQVIMLNDDYTPMDFVIDVLIEIFDQTHHQATQTMLNVHNNGSGICGTYPYDIAELKLQLAKQKARDNDFPLQFTLKNISR</sequence>
<dbReference type="HAMAP" id="MF_00302">
    <property type="entry name" value="ClpS"/>
    <property type="match status" value="1"/>
</dbReference>
<dbReference type="FunFam" id="3.30.1390.10:FF:000002">
    <property type="entry name" value="ATP-dependent Clp protease adapter protein ClpS"/>
    <property type="match status" value="1"/>
</dbReference>
<dbReference type="InterPro" id="IPR003769">
    <property type="entry name" value="ClpS_core"/>
</dbReference>
<reference evidence="3 4" key="1">
    <citation type="submission" date="2018-04" db="EMBL/GenBank/DDBJ databases">
        <title>Novel Campyloabacter and Helicobacter Species and Strains.</title>
        <authorList>
            <person name="Mannion A.J."/>
            <person name="Shen Z."/>
            <person name="Fox J.G."/>
        </authorList>
    </citation>
    <scope>NUCLEOTIDE SEQUENCE [LARGE SCALE GENOMIC DNA]</scope>
    <source>
        <strain evidence="3 4">MIT 04-9362</strain>
    </source>
</reference>
<organism evidence="3 4">
    <name type="scientific">Helicobacter anseris</name>
    <dbReference type="NCBI Taxonomy" id="375926"/>
    <lineage>
        <taxon>Bacteria</taxon>
        <taxon>Pseudomonadati</taxon>
        <taxon>Campylobacterota</taxon>
        <taxon>Epsilonproteobacteria</taxon>
        <taxon>Campylobacterales</taxon>
        <taxon>Helicobacteraceae</taxon>
        <taxon>Helicobacter</taxon>
    </lineage>
</organism>
<dbReference type="GO" id="GO:0006508">
    <property type="term" value="P:proteolysis"/>
    <property type="evidence" value="ECO:0007669"/>
    <property type="project" value="UniProtKB-UniRule"/>
</dbReference>
<evidence type="ECO:0000313" key="4">
    <source>
        <dbReference type="Proteomes" id="UP000256695"/>
    </source>
</evidence>
<dbReference type="InterPro" id="IPR022935">
    <property type="entry name" value="ClpS"/>
</dbReference>
<evidence type="ECO:0000313" key="3">
    <source>
        <dbReference type="EMBL" id="RDU71536.1"/>
    </source>
</evidence>
<name>A0A3D8J2U4_9HELI</name>
<dbReference type="OrthoDB" id="9796121at2"/>
<accession>A0A3D8J2U4</accession>
<dbReference type="AlphaFoldDB" id="A0A3D8J2U4"/>
<protein>
    <recommendedName>
        <fullName evidence="1">ATP-dependent Clp protease adapter protein ClpS</fullName>
    </recommendedName>
</protein>
<dbReference type="Gene3D" id="3.30.1390.10">
    <property type="match status" value="1"/>
</dbReference>
<dbReference type="GO" id="GO:0030163">
    <property type="term" value="P:protein catabolic process"/>
    <property type="evidence" value="ECO:0007669"/>
    <property type="project" value="InterPro"/>
</dbReference>
<gene>
    <name evidence="1" type="primary">clpS</name>
    <name evidence="3" type="ORF">CQA57_07720</name>
</gene>
<dbReference type="GO" id="GO:0008233">
    <property type="term" value="F:peptidase activity"/>
    <property type="evidence" value="ECO:0007669"/>
    <property type="project" value="UniProtKB-KW"/>
</dbReference>
<dbReference type="InterPro" id="IPR014719">
    <property type="entry name" value="Ribosomal_bL12_C/ClpS-like"/>
</dbReference>
<comment type="subunit">
    <text evidence="1">Binds to the N-terminal domain of the chaperone ClpA.</text>
</comment>
<keyword evidence="3" id="KW-0378">Hydrolase</keyword>
<comment type="caution">
    <text evidence="3">The sequence shown here is derived from an EMBL/GenBank/DDBJ whole genome shotgun (WGS) entry which is preliminary data.</text>
</comment>
<dbReference type="Proteomes" id="UP000256695">
    <property type="component" value="Unassembled WGS sequence"/>
</dbReference>
<dbReference type="RefSeq" id="WP_115579663.1">
    <property type="nucleotide sequence ID" value="NZ_NXLX01000028.1"/>
</dbReference>
<keyword evidence="3" id="KW-0645">Protease</keyword>
<dbReference type="Pfam" id="PF02617">
    <property type="entry name" value="ClpS"/>
    <property type="match status" value="1"/>
</dbReference>
<dbReference type="SUPFAM" id="SSF54736">
    <property type="entry name" value="ClpS-like"/>
    <property type="match status" value="1"/>
</dbReference>
<comment type="function">
    <text evidence="1">Involved in the modulation of the specificity of the ClpAP-mediated ATP-dependent protein degradation.</text>
</comment>
<keyword evidence="4" id="KW-1185">Reference proteome</keyword>
<evidence type="ECO:0000256" key="1">
    <source>
        <dbReference type="HAMAP-Rule" id="MF_00302"/>
    </source>
</evidence>
<dbReference type="EMBL" id="NXLX01000028">
    <property type="protein sequence ID" value="RDU71536.1"/>
    <property type="molecule type" value="Genomic_DNA"/>
</dbReference>
<feature type="domain" description="Adaptor protein ClpS core" evidence="2">
    <location>
        <begin position="16"/>
        <end position="94"/>
    </location>
</feature>
<comment type="similarity">
    <text evidence="1">Belongs to the ClpS family.</text>
</comment>
<proteinExistence type="inferred from homology"/>